<evidence type="ECO:0000313" key="5">
    <source>
        <dbReference type="Proteomes" id="UP001499933"/>
    </source>
</evidence>
<comment type="caution">
    <text evidence="4">The sequence shown here is derived from an EMBL/GenBank/DDBJ whole genome shotgun (WGS) entry which is preliminary data.</text>
</comment>
<dbReference type="InterPro" id="IPR017703">
    <property type="entry name" value="YgfZ/GCV_T_CS"/>
</dbReference>
<dbReference type="InterPro" id="IPR027266">
    <property type="entry name" value="TrmE/GcvT-like"/>
</dbReference>
<proteinExistence type="predicted"/>
<sequence length="389" mass="41041">MSWQRTHRPASRGSNDERHVMMSDPFAGLPGAVVDERGLRHLGNPLGEQRALASGAAVAPLGDRTVLAVTGEDRLSWLDSLTSQALTALAPGESTELLVLDPHGHVEHAASVIDDGETAWLIVDRGDAEGLLSWLRKMRFRLRVDPRDAGDEYAVIGGTSAALDAVAAAAPADVPLVWHDPWPGITAGGYGYAVVEQHPGADRDWAEAIVTHAEAQRVADAAAAGEVALAGLLAADALRVAAWRPSWSAEVDERVLPHELDWIRTAVHLSKGCYRGQETVAKVHNLGHPPRRLVALQLDGSDSVLPSRGAAVRVGADVVGAVTSAILHFEEGPIALAVVRRGVPVDAELTVETDAGTISAAQEVIVPPEAGATANVPRLTRLSRRAPAK</sequence>
<reference evidence="4 5" key="1">
    <citation type="journal article" date="2019" name="Int. J. Syst. Evol. Microbiol.">
        <title>The Global Catalogue of Microorganisms (GCM) 10K type strain sequencing project: providing services to taxonomists for standard genome sequencing and annotation.</title>
        <authorList>
            <consortium name="The Broad Institute Genomics Platform"/>
            <consortium name="The Broad Institute Genome Sequencing Center for Infectious Disease"/>
            <person name="Wu L."/>
            <person name="Ma J."/>
        </authorList>
    </citation>
    <scope>NUCLEOTIDE SEQUENCE [LARGE SCALE GENOMIC DNA]</scope>
    <source>
        <strain evidence="4 5">JCM 14901</strain>
    </source>
</reference>
<gene>
    <name evidence="4" type="ORF">GCM10009776_31460</name>
</gene>
<dbReference type="Pfam" id="PF08669">
    <property type="entry name" value="GCV_T_C"/>
    <property type="match status" value="1"/>
</dbReference>
<dbReference type="NCBIfam" id="TIGR03317">
    <property type="entry name" value="ygfZ_signature"/>
    <property type="match status" value="1"/>
</dbReference>
<evidence type="ECO:0000256" key="2">
    <source>
        <dbReference type="SAM" id="MobiDB-lite"/>
    </source>
</evidence>
<dbReference type="PIRSF" id="PIRSF006487">
    <property type="entry name" value="GcvT"/>
    <property type="match status" value="1"/>
</dbReference>
<accession>A0ABN2RAX5</accession>
<dbReference type="PANTHER" id="PTHR22602:SF0">
    <property type="entry name" value="TRANSFERASE CAF17, MITOCHONDRIAL-RELATED"/>
    <property type="match status" value="1"/>
</dbReference>
<feature type="compositionally biased region" description="Basic residues" evidence="2">
    <location>
        <begin position="1"/>
        <end position="10"/>
    </location>
</feature>
<keyword evidence="5" id="KW-1185">Reference proteome</keyword>
<dbReference type="Gene3D" id="3.30.1360.120">
    <property type="entry name" value="Probable tRNA modification gtpase trme, domain 1"/>
    <property type="match status" value="1"/>
</dbReference>
<organism evidence="4 5">
    <name type="scientific">Microbacterium deminutum</name>
    <dbReference type="NCBI Taxonomy" id="344164"/>
    <lineage>
        <taxon>Bacteria</taxon>
        <taxon>Bacillati</taxon>
        <taxon>Actinomycetota</taxon>
        <taxon>Actinomycetes</taxon>
        <taxon>Micrococcales</taxon>
        <taxon>Microbacteriaceae</taxon>
        <taxon>Microbacterium</taxon>
    </lineage>
</organism>
<evidence type="ECO:0000313" key="4">
    <source>
        <dbReference type="EMBL" id="GAA1966239.1"/>
    </source>
</evidence>
<protein>
    <submittedName>
        <fullName evidence="4">Folate-binding protein YgfZ</fullName>
    </submittedName>
</protein>
<evidence type="ECO:0000259" key="3">
    <source>
        <dbReference type="Pfam" id="PF08669"/>
    </source>
</evidence>
<dbReference type="SUPFAM" id="SSF103025">
    <property type="entry name" value="Folate-binding domain"/>
    <property type="match status" value="1"/>
</dbReference>
<feature type="domain" description="Aminomethyltransferase C-terminal" evidence="3">
    <location>
        <begin position="291"/>
        <end position="360"/>
    </location>
</feature>
<dbReference type="InterPro" id="IPR029043">
    <property type="entry name" value="GcvT/YgfZ_C"/>
</dbReference>
<dbReference type="InterPro" id="IPR045179">
    <property type="entry name" value="YgfZ/GcvT"/>
</dbReference>
<dbReference type="PANTHER" id="PTHR22602">
    <property type="entry name" value="TRANSFERASE CAF17, MITOCHONDRIAL-RELATED"/>
    <property type="match status" value="1"/>
</dbReference>
<feature type="region of interest" description="Disordered" evidence="2">
    <location>
        <begin position="1"/>
        <end position="24"/>
    </location>
</feature>
<evidence type="ECO:0000256" key="1">
    <source>
        <dbReference type="ARBA" id="ARBA00022946"/>
    </source>
</evidence>
<dbReference type="SUPFAM" id="SSF101790">
    <property type="entry name" value="Aminomethyltransferase beta-barrel domain"/>
    <property type="match status" value="1"/>
</dbReference>
<keyword evidence="1" id="KW-0809">Transit peptide</keyword>
<dbReference type="InterPro" id="IPR013977">
    <property type="entry name" value="GcvT_C"/>
</dbReference>
<name>A0ABN2RAX5_9MICO</name>
<dbReference type="Proteomes" id="UP001499933">
    <property type="component" value="Unassembled WGS sequence"/>
</dbReference>
<dbReference type="EMBL" id="BAAAOG010000008">
    <property type="protein sequence ID" value="GAA1966239.1"/>
    <property type="molecule type" value="Genomic_DNA"/>
</dbReference>